<evidence type="ECO:0000313" key="2">
    <source>
        <dbReference type="EMBL" id="CAF5216354.1"/>
    </source>
</evidence>
<dbReference type="Proteomes" id="UP000676336">
    <property type="component" value="Unassembled WGS sequence"/>
</dbReference>
<protein>
    <submittedName>
        <fullName evidence="1">Uncharacterized protein</fullName>
    </submittedName>
</protein>
<evidence type="ECO:0000313" key="3">
    <source>
        <dbReference type="Proteomes" id="UP000681720"/>
    </source>
</evidence>
<comment type="caution">
    <text evidence="1">The sequence shown here is derived from an EMBL/GenBank/DDBJ whole genome shotgun (WGS) entry which is preliminary data.</text>
</comment>
<evidence type="ECO:0000313" key="1">
    <source>
        <dbReference type="EMBL" id="CAF5190089.1"/>
    </source>
</evidence>
<dbReference type="Proteomes" id="UP000681720">
    <property type="component" value="Unassembled WGS sequence"/>
</dbReference>
<accession>A0A8S3HVP8</accession>
<reference evidence="1" key="1">
    <citation type="submission" date="2021-02" db="EMBL/GenBank/DDBJ databases">
        <authorList>
            <person name="Nowell W R."/>
        </authorList>
    </citation>
    <scope>NUCLEOTIDE SEQUENCE</scope>
</reference>
<name>A0A8S3HVP8_9BILA</name>
<gene>
    <name evidence="1" type="ORF">GIL414_LOCUS72679</name>
    <name evidence="2" type="ORF">SMN809_LOCUS79993</name>
</gene>
<dbReference type="EMBL" id="CAJOBI010344063">
    <property type="protein sequence ID" value="CAF5216354.1"/>
    <property type="molecule type" value="Genomic_DNA"/>
</dbReference>
<sequence>MITMMFDLANVRRINNGNFNNSKFSLEEQDAISMKASPDKEQWFTRWARQNN</sequence>
<organism evidence="1 3">
    <name type="scientific">Rotaria magnacalcarata</name>
    <dbReference type="NCBI Taxonomy" id="392030"/>
    <lineage>
        <taxon>Eukaryota</taxon>
        <taxon>Metazoa</taxon>
        <taxon>Spiralia</taxon>
        <taxon>Gnathifera</taxon>
        <taxon>Rotifera</taxon>
        <taxon>Eurotatoria</taxon>
        <taxon>Bdelloidea</taxon>
        <taxon>Philodinida</taxon>
        <taxon>Philodinidae</taxon>
        <taxon>Rotaria</taxon>
    </lineage>
</organism>
<proteinExistence type="predicted"/>
<dbReference type="EMBL" id="CAJOBJ010336920">
    <property type="protein sequence ID" value="CAF5190089.1"/>
    <property type="molecule type" value="Genomic_DNA"/>
</dbReference>
<dbReference type="AlphaFoldDB" id="A0A8S3HVP8"/>
<feature type="non-terminal residue" evidence="1">
    <location>
        <position position="52"/>
    </location>
</feature>